<dbReference type="Proteomes" id="UP000199258">
    <property type="component" value="Unassembled WGS sequence"/>
</dbReference>
<organism evidence="1 2">
    <name type="scientific">Arthrobacter subterraneus</name>
    <dbReference type="NCBI Taxonomy" id="335973"/>
    <lineage>
        <taxon>Bacteria</taxon>
        <taxon>Bacillati</taxon>
        <taxon>Actinomycetota</taxon>
        <taxon>Actinomycetes</taxon>
        <taxon>Micrococcales</taxon>
        <taxon>Micrococcaceae</taxon>
        <taxon>Arthrobacter</taxon>
    </lineage>
</organism>
<gene>
    <name evidence="1" type="ORF">SAMN04488693_101661</name>
</gene>
<reference evidence="1 2" key="1">
    <citation type="submission" date="2016-10" db="EMBL/GenBank/DDBJ databases">
        <authorList>
            <person name="de Groot N.N."/>
        </authorList>
    </citation>
    <scope>NUCLEOTIDE SEQUENCE [LARGE SCALE GENOMIC DNA]</scope>
    <source>
        <strain evidence="1 2">NP_1H</strain>
    </source>
</reference>
<evidence type="ECO:0000313" key="2">
    <source>
        <dbReference type="Proteomes" id="UP000199258"/>
    </source>
</evidence>
<keyword evidence="2" id="KW-1185">Reference proteome</keyword>
<protein>
    <recommendedName>
        <fullName evidence="3">N-6 DNA Methylase</fullName>
    </recommendedName>
</protein>
<proteinExistence type="predicted"/>
<accession>A0A1G8DN81</accession>
<dbReference type="STRING" id="335973.SAMN04488693_101661"/>
<dbReference type="OrthoDB" id="9784823at2"/>
<dbReference type="EMBL" id="FNDT01000001">
    <property type="protein sequence ID" value="SDH59102.1"/>
    <property type="molecule type" value="Genomic_DNA"/>
</dbReference>
<evidence type="ECO:0008006" key="3">
    <source>
        <dbReference type="Google" id="ProtNLM"/>
    </source>
</evidence>
<dbReference type="AlphaFoldDB" id="A0A1G8DN81"/>
<sequence length="676" mass="72789">MTTETLDQRITLSDIARLAGVQRPVVSMWRSRSKDSALPFPPVCGNSKGREVFDAGEVVAWLTATGRGNNPAAVDDVGAFTFAATFQHSEAAALHGCTALLTLREVLGHPLAGMSAADLVDAADEADPDDAFLFSEIHSLERTGDLAEAAAYCDNLVHSAYSNAAAFEQLVQEKRRLNLREQAATALEQSALELLASSAIELGNPAADGTLVDPFASAGDVLRAVLHRVPEAAPVTVLTPLVDVPAVRLAHRRLRLHGALHRPLTTDPLEFPEGSVIVAQFPSEQHPAMAPAEMLSKIELLIDSMDDTHRALVVAPSSVLSAALNNRAEDRRRADILRSGRVRAAVALPRGLVRNKPRQQHTLWVLGQDHHDVPLADRWTLVADLTAHTLDDVVIQDLVGDLAAAMGSRRDVFAHSFRFGRIVLTRSLLTARGSLTGAALRPRRTASDPAEALARIDALAESLQDKELLQDDAESSLSLSAAVRSGGKELPPLLIGEAIEARSLRYFPGHRIHGEHLSGTTGVRLLGVAELLGELEDGTRRIGQLELAATYPSARRTEPGDVLFCTSPRTAAMVDEEGGAVVVFPARVLRIDDGDPGGLVPELVAHALKSAAAPDWRKRAVRRVSDAQRQPVREVLGRLEQEKSRARERLARIEELAGLVLETDGIEFTDIEASGR</sequence>
<dbReference type="RefSeq" id="WP_090584462.1">
    <property type="nucleotide sequence ID" value="NZ_FNDT01000001.1"/>
</dbReference>
<evidence type="ECO:0000313" key="1">
    <source>
        <dbReference type="EMBL" id="SDH59102.1"/>
    </source>
</evidence>
<name>A0A1G8DN81_9MICC</name>